<dbReference type="FunFam" id="3.40.50.720:FF:000053">
    <property type="entry name" value="Quinone oxidoreductase 1"/>
    <property type="match status" value="1"/>
</dbReference>
<sequence length="324" mass="34394">MARVVRIQAFGGPENLKLEQVDVAAPGPGQARIRQTAIGLNYLDVYHRTGLYPIGDLPAPVGSEGAGVVEAVGEGVTSLKAGDRVAYVGGPLGAYADERLYPADRLVPLPDWVSDEQAASLMMQGLTAQYLLRRTFPVQSGQTILFHAAAGGVGLIACQWAKSLGARVLGTVGSKEKADLAVAHGCDVPIFYREANWVQHVRQETDEKGVPVVYDSVGKDTIKGSFECLAPLGTLVVFGQSSGPVPPIELGQLAKGSFFLTRPSIAAYMAARSDLMQAAAEVFELVKNGTIKVNIAQRFKLEDAAEAHRALEARKTTGSTLLIP</sequence>
<protein>
    <submittedName>
        <fullName evidence="4">Quinone oxidoreductase</fullName>
    </submittedName>
</protein>
<dbReference type="Proteomes" id="UP000681075">
    <property type="component" value="Unassembled WGS sequence"/>
</dbReference>
<dbReference type="GO" id="GO:0070402">
    <property type="term" value="F:NADPH binding"/>
    <property type="evidence" value="ECO:0007669"/>
    <property type="project" value="TreeGrafter"/>
</dbReference>
<dbReference type="InterPro" id="IPR036291">
    <property type="entry name" value="NAD(P)-bd_dom_sf"/>
</dbReference>
<dbReference type="InterPro" id="IPR013154">
    <property type="entry name" value="ADH-like_N"/>
</dbReference>
<dbReference type="PROSITE" id="PS01162">
    <property type="entry name" value="QOR_ZETA_CRYSTAL"/>
    <property type="match status" value="1"/>
</dbReference>
<dbReference type="InterPro" id="IPR020843">
    <property type="entry name" value="ER"/>
</dbReference>
<dbReference type="InterPro" id="IPR011032">
    <property type="entry name" value="GroES-like_sf"/>
</dbReference>
<dbReference type="InterPro" id="IPR013149">
    <property type="entry name" value="ADH-like_C"/>
</dbReference>
<dbReference type="GO" id="GO:0008270">
    <property type="term" value="F:zinc ion binding"/>
    <property type="evidence" value="ECO:0007669"/>
    <property type="project" value="InterPro"/>
</dbReference>
<dbReference type="SUPFAM" id="SSF50129">
    <property type="entry name" value="GroES-like"/>
    <property type="match status" value="1"/>
</dbReference>
<evidence type="ECO:0000313" key="4">
    <source>
        <dbReference type="EMBL" id="GIL40747.1"/>
    </source>
</evidence>
<dbReference type="RefSeq" id="WP_420243934.1">
    <property type="nucleotide sequence ID" value="NZ_BOPV01000001.1"/>
</dbReference>
<dbReference type="Gene3D" id="3.40.50.720">
    <property type="entry name" value="NAD(P)-binding Rossmann-like Domain"/>
    <property type="match status" value="1"/>
</dbReference>
<dbReference type="PANTHER" id="PTHR48106:SF13">
    <property type="entry name" value="QUINONE OXIDOREDUCTASE-RELATED"/>
    <property type="match status" value="1"/>
</dbReference>
<accession>A0A8S8XGY3</accession>
<dbReference type="CDD" id="cd05286">
    <property type="entry name" value="QOR2"/>
    <property type="match status" value="1"/>
</dbReference>
<dbReference type="InterPro" id="IPR047618">
    <property type="entry name" value="QOR-like"/>
</dbReference>
<dbReference type="PANTHER" id="PTHR48106">
    <property type="entry name" value="QUINONE OXIDOREDUCTASE PIG3-RELATED"/>
    <property type="match status" value="1"/>
</dbReference>
<dbReference type="AlphaFoldDB" id="A0A8S8XGY3"/>
<gene>
    <name evidence="4" type="primary">qor-1</name>
    <name evidence="4" type="ORF">TMPK1_29840</name>
</gene>
<keyword evidence="2" id="KW-0560">Oxidoreductase</keyword>
<evidence type="ECO:0000259" key="3">
    <source>
        <dbReference type="SMART" id="SM00829"/>
    </source>
</evidence>
<dbReference type="Gene3D" id="3.90.180.10">
    <property type="entry name" value="Medium-chain alcohol dehydrogenases, catalytic domain"/>
    <property type="match status" value="1"/>
</dbReference>
<dbReference type="GO" id="GO:0035925">
    <property type="term" value="F:mRNA 3'-UTR AU-rich region binding"/>
    <property type="evidence" value="ECO:0007669"/>
    <property type="project" value="TreeGrafter"/>
</dbReference>
<reference evidence="4" key="1">
    <citation type="submission" date="2021-02" db="EMBL/GenBank/DDBJ databases">
        <title>Genome sequence of Rhodospirillales sp. strain TMPK1 isolated from soil.</title>
        <authorList>
            <person name="Nakai R."/>
            <person name="Kusada H."/>
            <person name="Tamaki H."/>
        </authorList>
    </citation>
    <scope>NUCLEOTIDE SEQUENCE</scope>
    <source>
        <strain evidence="4">TMPK1</strain>
    </source>
</reference>
<dbReference type="Pfam" id="PF00107">
    <property type="entry name" value="ADH_zinc_N"/>
    <property type="match status" value="1"/>
</dbReference>
<keyword evidence="1" id="KW-0521">NADP</keyword>
<keyword evidence="5" id="KW-1185">Reference proteome</keyword>
<name>A0A8S8XGY3_9PROT</name>
<proteinExistence type="predicted"/>
<evidence type="ECO:0000256" key="2">
    <source>
        <dbReference type="ARBA" id="ARBA00023002"/>
    </source>
</evidence>
<dbReference type="InterPro" id="IPR002364">
    <property type="entry name" value="Quin_OxRdtase/zeta-crystal_CS"/>
</dbReference>
<dbReference type="EMBL" id="BOPV01000001">
    <property type="protein sequence ID" value="GIL40747.1"/>
    <property type="molecule type" value="Genomic_DNA"/>
</dbReference>
<dbReference type="NCBIfam" id="NF008024">
    <property type="entry name" value="PRK10754.1"/>
    <property type="match status" value="1"/>
</dbReference>
<organism evidence="4 5">
    <name type="scientific">Roseiterribacter gracilis</name>
    <dbReference type="NCBI Taxonomy" id="2812848"/>
    <lineage>
        <taxon>Bacteria</taxon>
        <taxon>Pseudomonadati</taxon>
        <taxon>Pseudomonadota</taxon>
        <taxon>Alphaproteobacteria</taxon>
        <taxon>Rhodospirillales</taxon>
        <taxon>Roseiterribacteraceae</taxon>
        <taxon>Roseiterribacter</taxon>
    </lineage>
</organism>
<dbReference type="GO" id="GO:0003960">
    <property type="term" value="F:quinone reductase (NADPH) activity"/>
    <property type="evidence" value="ECO:0007669"/>
    <property type="project" value="InterPro"/>
</dbReference>
<evidence type="ECO:0000256" key="1">
    <source>
        <dbReference type="ARBA" id="ARBA00022857"/>
    </source>
</evidence>
<evidence type="ECO:0000313" key="5">
    <source>
        <dbReference type="Proteomes" id="UP000681075"/>
    </source>
</evidence>
<dbReference type="SMART" id="SM00829">
    <property type="entry name" value="PKS_ER"/>
    <property type="match status" value="1"/>
</dbReference>
<feature type="domain" description="Enoyl reductase (ER)" evidence="3">
    <location>
        <begin position="11"/>
        <end position="322"/>
    </location>
</feature>
<comment type="caution">
    <text evidence="4">The sequence shown here is derived from an EMBL/GenBank/DDBJ whole genome shotgun (WGS) entry which is preliminary data.</text>
</comment>
<dbReference type="GO" id="GO:0005829">
    <property type="term" value="C:cytosol"/>
    <property type="evidence" value="ECO:0007669"/>
    <property type="project" value="TreeGrafter"/>
</dbReference>
<dbReference type="Pfam" id="PF08240">
    <property type="entry name" value="ADH_N"/>
    <property type="match status" value="1"/>
</dbReference>
<dbReference type="SUPFAM" id="SSF51735">
    <property type="entry name" value="NAD(P)-binding Rossmann-fold domains"/>
    <property type="match status" value="1"/>
</dbReference>